<reference evidence="2 3" key="1">
    <citation type="journal article" date="2023" name="BMC Biol.">
        <title>The compact genome of the sponge Oopsacas minuta (Hexactinellida) is lacking key metazoan core genes.</title>
        <authorList>
            <person name="Santini S."/>
            <person name="Schenkelaars Q."/>
            <person name="Jourda C."/>
            <person name="Duchesne M."/>
            <person name="Belahbib H."/>
            <person name="Rocher C."/>
            <person name="Selva M."/>
            <person name="Riesgo A."/>
            <person name="Vervoort M."/>
            <person name="Leys S.P."/>
            <person name="Kodjabachian L."/>
            <person name="Le Bivic A."/>
            <person name="Borchiellini C."/>
            <person name="Claverie J.M."/>
            <person name="Renard E."/>
        </authorList>
    </citation>
    <scope>NUCLEOTIDE SEQUENCE [LARGE SCALE GENOMIC DNA]</scope>
    <source>
        <strain evidence="2">SPO-2</strain>
    </source>
</reference>
<dbReference type="Proteomes" id="UP001165289">
    <property type="component" value="Unassembled WGS sequence"/>
</dbReference>
<accession>A0AAV7KGU6</accession>
<gene>
    <name evidence="2" type="ORF">LOD99_13935</name>
</gene>
<sequence length="226" mass="25593">MKYLRVLPDSVVAPDCSCLLSIDDFVNIDKDSYELPWKPIAGLANNCSELFTNLWESWSADTNSPVIEKPVTDDNTTLQEISEYLEPIHEDMDGEIIEIINSNSENEIIPTEPEEILSQPFPEKGSKIYSQGKDSQVDFINETSQNEIEQDVSSDGEWPMEWVDFSNTYSTFPNYDNLPSFSNFSVPDDYESPLSKFPPINTTPHKESSTADTTAKVKKTKRKIGF</sequence>
<dbReference type="AlphaFoldDB" id="A0AAV7KGU6"/>
<evidence type="ECO:0000256" key="1">
    <source>
        <dbReference type="SAM" id="MobiDB-lite"/>
    </source>
</evidence>
<name>A0AAV7KGU6_9METZ</name>
<keyword evidence="3" id="KW-1185">Reference proteome</keyword>
<evidence type="ECO:0000313" key="2">
    <source>
        <dbReference type="EMBL" id="KAI6660348.1"/>
    </source>
</evidence>
<organism evidence="2 3">
    <name type="scientific">Oopsacas minuta</name>
    <dbReference type="NCBI Taxonomy" id="111878"/>
    <lineage>
        <taxon>Eukaryota</taxon>
        <taxon>Metazoa</taxon>
        <taxon>Porifera</taxon>
        <taxon>Hexactinellida</taxon>
        <taxon>Hexasterophora</taxon>
        <taxon>Lyssacinosida</taxon>
        <taxon>Leucopsacidae</taxon>
        <taxon>Oopsacas</taxon>
    </lineage>
</organism>
<feature type="compositionally biased region" description="Basic residues" evidence="1">
    <location>
        <begin position="216"/>
        <end position="226"/>
    </location>
</feature>
<protein>
    <submittedName>
        <fullName evidence="2">Uncharacterized protein</fullName>
    </submittedName>
</protein>
<dbReference type="EMBL" id="JAKMXF010000033">
    <property type="protein sequence ID" value="KAI6660348.1"/>
    <property type="molecule type" value="Genomic_DNA"/>
</dbReference>
<evidence type="ECO:0000313" key="3">
    <source>
        <dbReference type="Proteomes" id="UP001165289"/>
    </source>
</evidence>
<feature type="region of interest" description="Disordered" evidence="1">
    <location>
        <begin position="195"/>
        <end position="226"/>
    </location>
</feature>
<proteinExistence type="predicted"/>
<comment type="caution">
    <text evidence="2">The sequence shown here is derived from an EMBL/GenBank/DDBJ whole genome shotgun (WGS) entry which is preliminary data.</text>
</comment>